<name>A0A9W8KYS0_9FUNG</name>
<feature type="region of interest" description="Disordered" evidence="4">
    <location>
        <begin position="840"/>
        <end position="896"/>
    </location>
</feature>
<keyword evidence="3" id="KW-0539">Nucleus</keyword>
<dbReference type="EMBL" id="JANBTW010000026">
    <property type="protein sequence ID" value="KAJ2677969.1"/>
    <property type="molecule type" value="Genomic_DNA"/>
</dbReference>
<dbReference type="GO" id="GO:0005634">
    <property type="term" value="C:nucleus"/>
    <property type="evidence" value="ECO:0007669"/>
    <property type="project" value="TreeGrafter"/>
</dbReference>
<evidence type="ECO:0000313" key="7">
    <source>
        <dbReference type="Proteomes" id="UP001151518"/>
    </source>
</evidence>
<feature type="region of interest" description="Disordered" evidence="4">
    <location>
        <begin position="1095"/>
        <end position="1179"/>
    </location>
</feature>
<feature type="domain" description="Myb-like" evidence="5">
    <location>
        <begin position="342"/>
        <end position="405"/>
    </location>
</feature>
<dbReference type="GO" id="GO:0006355">
    <property type="term" value="P:regulation of DNA-templated transcription"/>
    <property type="evidence" value="ECO:0007669"/>
    <property type="project" value="TreeGrafter"/>
</dbReference>
<sequence length="1772" mass="190879">MKPPRSTAKGKNKAVSRQETKPRKSKGATKSNVASTGQTSEMIAQDNTASHLLSFDADDSFIRELLAGIPSTAWLPTDPLTSDGWFPDPSSSLIAQDNIYQQMELANKDTDFAATAGAFNPAATPNKAPGTTPNLAMLGALQPDNLTTTPLQQISAVHNSISVETNLANAISQQPHATPDERLLASVRAKKETPLLNRHTSKKSNPLHGFAKKHGIGFQVGNQMAILSPALLSSSPPNAKQLRTNPYQYYSPPKPMQRHPNNQHKGRNLLLGVKPPQLSHINDLQTEKQENYLERVSTQQNHSTHVEPQSSSKAANTKAAAAKPSALAHTGGDSGGAKIGMKWEIAQDKLLLRGVRQQRWLEPSKPRDPNRFSGDDWGIISREVTLGSSVVRNAKQCRRRWAVMHAHLGTAIMDFVDSSPTPQSSAQSTPVPRMELTPDTRSNDPNQTRIASSHMRNLRLADLPMSSPPFMPASSNRQDMISEIQTADTSVILQKRDVDRNAQLLSHVPASTSLHGNNSGEHPAMLSLDSLDTSKRWASPAYCQLLADVVQALTDSSSHAAAVVRKFSTDSSAAKNNTTSAIPEAHLPALRATQTGQMLSASNKINNTTAIGSNSVITAKALRTADPQTGGSLKQKEKSVVKAAKSRKSSGLGAPQSKRKSSGASTSNEKTKTGNAPGNNTLSTVSQPGPLNATSQSSGGQAPKNAMLSTISHNTEISSTDQDLNMYMAFLQSLTNDQTDLNSAWSTLFEEAGSSVLPPLNAATTNALMQPSTSSTASASSIAMSTAKKAVSSALPPPSSSSPSALAIQPINTSTLVSKLGSFTGDGSSSITGRYFPQQLNIDDDDANDGDFVLSDSEGYDDDDDNDDDEEDEEGDDEDEDVSGEDDNEASRGYDAKKKLQISKAYSSIHDADTPELPSSLLRPPPSLPLAPSSSSAALAAGQAGLSGDPWKMTLEQLGIGTSTGSTFTDPLADGSTRNSLLQPNNINNNSSVLPPDELLQQLIQGVTTVKQKASSGALGIPSFNSTPTTTALTSWFPKATDPATLSQWSGSSNNLGMELELAALTRARPLQRKPIGEQSITVADRTRPSQLLAAAERANEAAGNENVSANRSIRANHSKEPAEQGRSVDAVVADGQTIQRQSSSQDQQNKDLSLEDSANLSSRGQSKTPRKRKKKATSASVVKALSAAAMIDADGLVGPDQNVMDTEMSGLYQDALQEGEELDVQEELLTADSSEYLFTAEQMSQLREQQVLNFQFAMQSFLISCVETGPHGKNARHWKRQLDQLALWHSLGTRESPSDLMSSSGLQKFGDLIESAERVRARTGAIGMTESGRFAPNPTSFFAIPGITAVIPEIYEAVDEIHRATQLPTGHETKSNKQQGSHGDKSRIFGSAVAPAASASEVRSFDGSMEFTSKCQCTPVTDTFKSAMVLECVFPMLYVQMRIRKRKAEEGVDGDGQGAGGGNGSNKHFAVQPDGSIAPASSNRLLNLPGVKPLAPLPRPIARQLSHPQSQRRYSGSSGGSISGVSGLGAIDISHRNSSASSRLSAIMPLIVGEELPKCTTADVQELVREMREQIQEFKRDIHRVPRYKRQIFVQGSDGVARLEWMKVKIEPSRLPATLQGLIETLLIHSGFQEAMLPSIVAVRKPKNRIHFLDSEDTLLLQGLRLFGLEDVASMRVHLMPCKTASQLRNRMNNLRARRAPANPVKEFCLRRIAPFTLEEEELVRVGVLVYGDEFKQQENTFLVNRPMLAVRHVWNHVLKHVRSQLPEPPT</sequence>
<keyword evidence="2" id="KW-0804">Transcription</keyword>
<dbReference type="PANTHER" id="PTHR16088:SF3">
    <property type="entry name" value="GON-4-LIKE PROTEIN"/>
    <property type="match status" value="1"/>
</dbReference>
<dbReference type="InterPro" id="IPR001005">
    <property type="entry name" value="SANT/Myb"/>
</dbReference>
<feature type="compositionally biased region" description="Low complexity" evidence="4">
    <location>
        <begin position="310"/>
        <end position="328"/>
    </location>
</feature>
<dbReference type="PROSITE" id="PS50090">
    <property type="entry name" value="MYB_LIKE"/>
    <property type="match status" value="1"/>
</dbReference>
<feature type="region of interest" description="Disordered" evidence="4">
    <location>
        <begin position="295"/>
        <end position="335"/>
    </location>
</feature>
<dbReference type="PANTHER" id="PTHR16088">
    <property type="entry name" value="YY1 ASSOCIATED PROTEIN-RELATED"/>
    <property type="match status" value="1"/>
</dbReference>
<feature type="compositionally biased region" description="Low complexity" evidence="4">
    <location>
        <begin position="1095"/>
        <end position="1107"/>
    </location>
</feature>
<dbReference type="CDD" id="cd00167">
    <property type="entry name" value="SANT"/>
    <property type="match status" value="1"/>
</dbReference>
<evidence type="ECO:0000259" key="5">
    <source>
        <dbReference type="PROSITE" id="PS50090"/>
    </source>
</evidence>
<protein>
    <recommendedName>
        <fullName evidence="5">Myb-like domain-containing protein</fullName>
    </recommendedName>
</protein>
<feature type="compositionally biased region" description="Acidic residues" evidence="4">
    <location>
        <begin position="858"/>
        <end position="888"/>
    </location>
</feature>
<evidence type="ECO:0000313" key="6">
    <source>
        <dbReference type="EMBL" id="KAJ2677969.1"/>
    </source>
</evidence>
<feature type="compositionally biased region" description="Polar residues" evidence="4">
    <location>
        <begin position="1155"/>
        <end position="1166"/>
    </location>
</feature>
<evidence type="ECO:0000256" key="3">
    <source>
        <dbReference type="ARBA" id="ARBA00023242"/>
    </source>
</evidence>
<keyword evidence="1" id="KW-0805">Transcription regulation</keyword>
<evidence type="ECO:0000256" key="2">
    <source>
        <dbReference type="ARBA" id="ARBA00023163"/>
    </source>
</evidence>
<organism evidence="6 7">
    <name type="scientific">Coemansia spiralis</name>
    <dbReference type="NCBI Taxonomy" id="417178"/>
    <lineage>
        <taxon>Eukaryota</taxon>
        <taxon>Fungi</taxon>
        <taxon>Fungi incertae sedis</taxon>
        <taxon>Zoopagomycota</taxon>
        <taxon>Kickxellomycotina</taxon>
        <taxon>Kickxellomycetes</taxon>
        <taxon>Kickxellales</taxon>
        <taxon>Kickxellaceae</taxon>
        <taxon>Coemansia</taxon>
    </lineage>
</organism>
<feature type="region of interest" description="Disordered" evidence="4">
    <location>
        <begin position="1450"/>
        <end position="1472"/>
    </location>
</feature>
<feature type="region of interest" description="Disordered" evidence="4">
    <location>
        <begin position="1"/>
        <end position="41"/>
    </location>
</feature>
<feature type="region of interest" description="Disordered" evidence="4">
    <location>
        <begin position="1366"/>
        <end position="1387"/>
    </location>
</feature>
<feature type="compositionally biased region" description="Gly residues" evidence="4">
    <location>
        <begin position="1455"/>
        <end position="1465"/>
    </location>
</feature>
<comment type="caution">
    <text evidence="6">The sequence shown here is derived from an EMBL/GenBank/DDBJ whole genome shotgun (WGS) entry which is preliminary data.</text>
</comment>
<feature type="region of interest" description="Disordered" evidence="4">
    <location>
        <begin position="911"/>
        <end position="935"/>
    </location>
</feature>
<feature type="compositionally biased region" description="Polar residues" evidence="4">
    <location>
        <begin position="1137"/>
        <end position="1148"/>
    </location>
</feature>
<evidence type="ECO:0000256" key="4">
    <source>
        <dbReference type="SAM" id="MobiDB-lite"/>
    </source>
</evidence>
<dbReference type="OrthoDB" id="2143914at2759"/>
<feature type="region of interest" description="Disordered" evidence="4">
    <location>
        <begin position="416"/>
        <end position="448"/>
    </location>
</feature>
<evidence type="ECO:0000256" key="1">
    <source>
        <dbReference type="ARBA" id="ARBA00023015"/>
    </source>
</evidence>
<gene>
    <name evidence="6" type="ORF">GGI25_002759</name>
</gene>
<feature type="compositionally biased region" description="Polar residues" evidence="4">
    <location>
        <begin position="662"/>
        <end position="700"/>
    </location>
</feature>
<dbReference type="Gene3D" id="1.10.10.60">
    <property type="entry name" value="Homeodomain-like"/>
    <property type="match status" value="1"/>
</dbReference>
<dbReference type="InterPro" id="IPR052435">
    <property type="entry name" value="YY1-Transcr_Regul"/>
</dbReference>
<feature type="compositionally biased region" description="Low complexity" evidence="4">
    <location>
        <begin position="418"/>
        <end position="432"/>
    </location>
</feature>
<dbReference type="GO" id="GO:0003712">
    <property type="term" value="F:transcription coregulator activity"/>
    <property type="evidence" value="ECO:0007669"/>
    <property type="project" value="TreeGrafter"/>
</dbReference>
<dbReference type="Proteomes" id="UP001151518">
    <property type="component" value="Unassembled WGS sequence"/>
</dbReference>
<feature type="region of interest" description="Disordered" evidence="4">
    <location>
        <begin position="626"/>
        <end position="705"/>
    </location>
</feature>
<proteinExistence type="predicted"/>
<feature type="compositionally biased region" description="Polar residues" evidence="4">
    <location>
        <begin position="28"/>
        <end position="41"/>
    </location>
</feature>
<accession>A0A9W8KYS0</accession>
<reference evidence="6" key="1">
    <citation type="submission" date="2022-07" db="EMBL/GenBank/DDBJ databases">
        <title>Phylogenomic reconstructions and comparative analyses of Kickxellomycotina fungi.</title>
        <authorList>
            <person name="Reynolds N.K."/>
            <person name="Stajich J.E."/>
            <person name="Barry K."/>
            <person name="Grigoriev I.V."/>
            <person name="Crous P."/>
            <person name="Smith M.E."/>
        </authorList>
    </citation>
    <scope>NUCLEOTIDE SEQUENCE</scope>
    <source>
        <strain evidence="6">NRRL 3115</strain>
    </source>
</reference>
<feature type="compositionally biased region" description="Polar residues" evidence="4">
    <location>
        <begin position="296"/>
        <end position="309"/>
    </location>
</feature>